<evidence type="ECO:0000256" key="2">
    <source>
        <dbReference type="ARBA" id="ARBA00074268"/>
    </source>
</evidence>
<dbReference type="RefSeq" id="WP_097098422.1">
    <property type="nucleotide sequence ID" value="NZ_OCMY01000003.1"/>
</dbReference>
<dbReference type="Gene3D" id="1.10.10.2830">
    <property type="match status" value="1"/>
</dbReference>
<evidence type="ECO:0000259" key="3">
    <source>
        <dbReference type="SMART" id="SM00470"/>
    </source>
</evidence>
<dbReference type="InterPro" id="IPR041468">
    <property type="entry name" value="HTH_ParB/Spo0J"/>
</dbReference>
<dbReference type="InterPro" id="IPR050336">
    <property type="entry name" value="Chromosome_partition/occlusion"/>
</dbReference>
<name>A0A286DR76_9GAMM</name>
<dbReference type="GO" id="GO:0005694">
    <property type="term" value="C:chromosome"/>
    <property type="evidence" value="ECO:0007669"/>
    <property type="project" value="TreeGrafter"/>
</dbReference>
<dbReference type="CDD" id="cd16406">
    <property type="entry name" value="ParB_N_like"/>
    <property type="match status" value="1"/>
</dbReference>
<reference evidence="5" key="1">
    <citation type="submission" date="2017-09" db="EMBL/GenBank/DDBJ databases">
        <authorList>
            <person name="Varghese N."/>
            <person name="Submissions S."/>
        </authorList>
    </citation>
    <scope>NUCLEOTIDE SEQUENCE [LARGE SCALE GENOMIC DNA]</scope>
    <source>
        <strain evidence="5">JKS000234</strain>
    </source>
</reference>
<keyword evidence="5" id="KW-1185">Reference proteome</keyword>
<gene>
    <name evidence="4" type="ORF">SAMN06273570_5004</name>
</gene>
<accession>A0A286DR76</accession>
<dbReference type="GO" id="GO:0007059">
    <property type="term" value="P:chromosome segregation"/>
    <property type="evidence" value="ECO:0007669"/>
    <property type="project" value="TreeGrafter"/>
</dbReference>
<proteinExistence type="inferred from homology"/>
<dbReference type="Gene3D" id="3.90.1530.30">
    <property type="match status" value="1"/>
</dbReference>
<dbReference type="SUPFAM" id="SSF109709">
    <property type="entry name" value="KorB DNA-binding domain-like"/>
    <property type="match status" value="1"/>
</dbReference>
<dbReference type="Pfam" id="PF02195">
    <property type="entry name" value="ParB_N"/>
    <property type="match status" value="1"/>
</dbReference>
<dbReference type="SMART" id="SM00470">
    <property type="entry name" value="ParB"/>
    <property type="match status" value="1"/>
</dbReference>
<dbReference type="EMBL" id="OCMY01000003">
    <property type="protein sequence ID" value="SOD61170.1"/>
    <property type="molecule type" value="Genomic_DNA"/>
</dbReference>
<dbReference type="Pfam" id="PF17762">
    <property type="entry name" value="HTH_ParB"/>
    <property type="match status" value="1"/>
</dbReference>
<evidence type="ECO:0000313" key="5">
    <source>
        <dbReference type="Proteomes" id="UP000219271"/>
    </source>
</evidence>
<dbReference type="FunFam" id="1.10.10.2830:FF:000001">
    <property type="entry name" value="Chromosome partitioning protein ParB"/>
    <property type="match status" value="1"/>
</dbReference>
<dbReference type="InterPro" id="IPR003115">
    <property type="entry name" value="ParB_N"/>
</dbReference>
<protein>
    <recommendedName>
        <fullName evidence="2">Uncharacterized protein YubM</fullName>
    </recommendedName>
</protein>
<feature type="domain" description="ParB-like N-terminal" evidence="3">
    <location>
        <begin position="37"/>
        <end position="133"/>
    </location>
</feature>
<evidence type="ECO:0000256" key="1">
    <source>
        <dbReference type="ARBA" id="ARBA00006295"/>
    </source>
</evidence>
<dbReference type="AlphaFoldDB" id="A0A286DR76"/>
<sequence>MSAADVKTVNDKKATVKKTSAAEKAALKLALDAAGMEFVPLSDLVKSPLNARSLPYPVESVRGLANTIEAIGLLHNLVVHTLPDGKSGVAAGGRRLTAMQLLCSEQRLSEDHPVAVKRVSEELALIATVAENEQRVAMHPAEQIHGFSKLAAQGNTASQIGAELGFSARHVQRMLKLTNLAPSLLTLLAEDKLNVEQCQALCLEDDQVRQVEVFESVCASWSHAPAHALKTRIIDTEISLTSPLFEFVGREDYEVAGGVVREDLFSQQEGEGTAERALTERLALENLSNAAREIEQREGWAWSMGRLLEVSHYGEDGKFYVIADEPESVYTKEESARLDELQDKYNEINEPGPELDAVEAEINAIEQAAGARAWTDEMKINASVVVSLHYGEITIQRGVRRKADLTETPETEMSGSIFGHRDPDVAEGVSLPQLTKMSSERTLAVQAALMQQPEKAVALMVWRLCSQVFSRSWGIQHPFSINITVSHSSLTADAPTGKDGAAFIALMQERARLEALLPEGWEQDFTTFFALEGGVLMSLMAYCTACSVNGVQTRECQRTSTSKLNTLETAIGFHLRDWWHPTRKNFFADMKHAQIVAVLKDAGLTGAASDAEKMKKGDAADLAEAHFQNTRWVPDWMKAPEQKTTVLADITPDTDGPAHAA</sequence>
<dbReference type="PANTHER" id="PTHR33375">
    <property type="entry name" value="CHROMOSOME-PARTITIONING PROTEIN PARB-RELATED"/>
    <property type="match status" value="1"/>
</dbReference>
<dbReference type="OrthoDB" id="9813122at2"/>
<dbReference type="PANTHER" id="PTHR33375:SF7">
    <property type="entry name" value="CHROMOSOME 2-PARTITIONING PROTEIN PARB-RELATED"/>
    <property type="match status" value="1"/>
</dbReference>
<dbReference type="Proteomes" id="UP000219271">
    <property type="component" value="Unassembled WGS sequence"/>
</dbReference>
<evidence type="ECO:0000313" key="4">
    <source>
        <dbReference type="EMBL" id="SOD61170.1"/>
    </source>
</evidence>
<dbReference type="InterPro" id="IPR036086">
    <property type="entry name" value="ParB/Sulfiredoxin_sf"/>
</dbReference>
<dbReference type="SUPFAM" id="SSF110849">
    <property type="entry name" value="ParB/Sulfiredoxin"/>
    <property type="match status" value="1"/>
</dbReference>
<organism evidence="4 5">
    <name type="scientific">Candidatus Pantoea floridensis</name>
    <dbReference type="NCBI Taxonomy" id="1938870"/>
    <lineage>
        <taxon>Bacteria</taxon>
        <taxon>Pseudomonadati</taxon>
        <taxon>Pseudomonadota</taxon>
        <taxon>Gammaproteobacteria</taxon>
        <taxon>Enterobacterales</taxon>
        <taxon>Erwiniaceae</taxon>
        <taxon>Pantoea</taxon>
    </lineage>
</organism>
<comment type="similarity">
    <text evidence="1">Belongs to the ParB family.</text>
</comment>